<name>A0A1D2A500_AUXPR</name>
<evidence type="ECO:0000256" key="4">
    <source>
        <dbReference type="ARBA" id="ARBA00022723"/>
    </source>
</evidence>
<evidence type="ECO:0000256" key="9">
    <source>
        <dbReference type="PIRSR" id="PIRSR602387-1"/>
    </source>
</evidence>
<feature type="binding site" evidence="9">
    <location>
        <position position="157"/>
    </location>
    <ligand>
        <name>Cu cation</name>
        <dbReference type="ChEBI" id="CHEBI:23378"/>
    </ligand>
</feature>
<evidence type="ECO:0000256" key="2">
    <source>
        <dbReference type="ARBA" id="ARBA00005338"/>
    </source>
</evidence>
<feature type="binding site" evidence="9">
    <location>
        <position position="165"/>
    </location>
    <ligand>
        <name>Cu cation</name>
        <dbReference type="ChEBI" id="CHEBI:23378"/>
    </ligand>
</feature>
<dbReference type="PROSITE" id="PS00196">
    <property type="entry name" value="COPPER_BLUE"/>
    <property type="match status" value="1"/>
</dbReference>
<comment type="similarity">
    <text evidence="2 10">Belongs to the plastocyanin family.</text>
</comment>
<dbReference type="PRINTS" id="PR00156">
    <property type="entry name" value="COPPERBLUE"/>
</dbReference>
<dbReference type="PANTHER" id="PTHR34192:SF10">
    <property type="entry name" value="PLASTOCYANIN MAJOR ISOFORM, CHLOROPLASTIC-RELATED"/>
    <property type="match status" value="1"/>
</dbReference>
<dbReference type="AlphaFoldDB" id="A0A1D2A500"/>
<dbReference type="SUPFAM" id="SSF49503">
    <property type="entry name" value="Cupredoxins"/>
    <property type="match status" value="1"/>
</dbReference>
<dbReference type="PRINTS" id="PR00157">
    <property type="entry name" value="PLASTOCYANIN"/>
</dbReference>
<proteinExistence type="inferred from homology"/>
<keyword evidence="8 10" id="KW-0472">Membrane</keyword>
<feature type="non-terminal residue" evidence="12">
    <location>
        <position position="1"/>
    </location>
</feature>
<organism evidence="12">
    <name type="scientific">Auxenochlorella protothecoides</name>
    <name type="common">Green microalga</name>
    <name type="synonym">Chlorella protothecoides</name>
    <dbReference type="NCBI Taxonomy" id="3075"/>
    <lineage>
        <taxon>Eukaryota</taxon>
        <taxon>Viridiplantae</taxon>
        <taxon>Chlorophyta</taxon>
        <taxon>core chlorophytes</taxon>
        <taxon>Trebouxiophyceae</taxon>
        <taxon>Chlorellales</taxon>
        <taxon>Chlorellaceae</taxon>
        <taxon>Auxenochlorella</taxon>
    </lineage>
</organism>
<dbReference type="GO" id="GO:0009055">
    <property type="term" value="F:electron transfer activity"/>
    <property type="evidence" value="ECO:0007669"/>
    <property type="project" value="UniProtKB-UniRule"/>
</dbReference>
<keyword evidence="5 10" id="KW-0249">Electron transport</keyword>
<dbReference type="PANTHER" id="PTHR34192">
    <property type="entry name" value="PLASTOCYANIN MAJOR ISOFORM, CHLOROPLASTIC-RELATED"/>
    <property type="match status" value="1"/>
</dbReference>
<dbReference type="GO" id="GO:0009543">
    <property type="term" value="C:chloroplast thylakoid lumen"/>
    <property type="evidence" value="ECO:0007669"/>
    <property type="project" value="TreeGrafter"/>
</dbReference>
<comment type="subcellular location">
    <subcellularLocation>
        <location evidence="1 10">Plastid</location>
        <location evidence="1 10">Chloroplast thylakoid membrane</location>
        <topology evidence="1 10">Peripheral membrane protein</topology>
        <orientation evidence="1 10">Lumenal side</orientation>
    </subcellularLocation>
</comment>
<sequence length="172" mass="18208">QPRQLITLALLLDHRLDNMQTSVSAMRGSALVATTHTARTSTRATRCVAAFDARRWASVAGVGLASIGLTLTANAATVKLGTDSGGLQFDPETVTISKGDSVTWQNNAGFPHNIVFDEDGVPSGVNVSSLNHEDYLNAPGQSVTSKFDVAGEYNYYCEPHQGAGMQGKVIVN</sequence>
<reference evidence="12" key="1">
    <citation type="submission" date="2015-08" db="EMBL/GenBank/DDBJ databases">
        <authorList>
            <person name="Babu N.S."/>
            <person name="Beckwith C.J."/>
            <person name="Beseler K.G."/>
            <person name="Brison A."/>
            <person name="Carone J.V."/>
            <person name="Caskin T.P."/>
            <person name="Diamond M."/>
            <person name="Durham M.E."/>
            <person name="Foxe J.M."/>
            <person name="Go M."/>
            <person name="Henderson B.A."/>
            <person name="Jones I.B."/>
            <person name="McGettigan J.A."/>
            <person name="Micheletti S.J."/>
            <person name="Nasrallah M.E."/>
            <person name="Ortiz D."/>
            <person name="Piller C.R."/>
            <person name="Privatt S.R."/>
            <person name="Schneider S.L."/>
            <person name="Sharp S."/>
            <person name="Smith T.C."/>
            <person name="Stanton J.D."/>
            <person name="Ullery H.E."/>
            <person name="Wilson R.J."/>
            <person name="Serrano M.G."/>
            <person name="Buck G."/>
            <person name="Lee V."/>
            <person name="Wang Y."/>
            <person name="Carvalho R."/>
            <person name="Voegtly L."/>
            <person name="Shi R."/>
            <person name="Duckworth R."/>
            <person name="Johnson A."/>
            <person name="Loviza R."/>
            <person name="Walstead R."/>
            <person name="Shah Z."/>
            <person name="Kiflezghi M."/>
            <person name="Wade K."/>
            <person name="Ball S.L."/>
            <person name="Bradley K.W."/>
            <person name="Asai D.J."/>
            <person name="Bowman C.A."/>
            <person name="Russell D.A."/>
            <person name="Pope W.H."/>
            <person name="Jacobs-Sera D."/>
            <person name="Hendrix R.W."/>
            <person name="Hatfull G.F."/>
        </authorList>
    </citation>
    <scope>NUCLEOTIDE SEQUENCE</scope>
</reference>
<dbReference type="InterPro" id="IPR008972">
    <property type="entry name" value="Cupredoxin"/>
</dbReference>
<comment type="cofactor">
    <cofactor evidence="9">
        <name>Cu(2+)</name>
        <dbReference type="ChEBI" id="CHEBI:29036"/>
    </cofactor>
    <text evidence="9">The crystal structure with reduced Cu(1+) has also been determined.</text>
</comment>
<evidence type="ECO:0000256" key="6">
    <source>
        <dbReference type="ARBA" id="ARBA00023008"/>
    </source>
</evidence>
<evidence type="ECO:0000256" key="10">
    <source>
        <dbReference type="RuleBase" id="RU363020"/>
    </source>
</evidence>
<dbReference type="EMBL" id="GDKF01004355">
    <property type="protein sequence ID" value="JAT74267.1"/>
    <property type="molecule type" value="Transcribed_RNA"/>
</dbReference>
<feature type="binding site" evidence="9">
    <location>
        <position position="160"/>
    </location>
    <ligand>
        <name>Cu cation</name>
        <dbReference type="ChEBI" id="CHEBI:23378"/>
    </ligand>
</feature>
<dbReference type="GO" id="GO:0009535">
    <property type="term" value="C:chloroplast thylakoid membrane"/>
    <property type="evidence" value="ECO:0007669"/>
    <property type="project" value="UniProtKB-SubCell"/>
</dbReference>
<feature type="domain" description="Blue (type 1) copper" evidence="11">
    <location>
        <begin position="77"/>
        <end position="172"/>
    </location>
</feature>
<accession>A0A1D2A500</accession>
<protein>
    <recommendedName>
        <fullName evidence="10">Plastocyanin</fullName>
    </recommendedName>
</protein>
<dbReference type="InterPro" id="IPR028871">
    <property type="entry name" value="BlueCu_1_BS"/>
</dbReference>
<dbReference type="InterPro" id="IPR001235">
    <property type="entry name" value="Copper_blue_Plastocyanin"/>
</dbReference>
<evidence type="ECO:0000256" key="5">
    <source>
        <dbReference type="ARBA" id="ARBA00022982"/>
    </source>
</evidence>
<evidence type="ECO:0000256" key="3">
    <source>
        <dbReference type="ARBA" id="ARBA00022448"/>
    </source>
</evidence>
<gene>
    <name evidence="12" type="ORF">g.24816</name>
</gene>
<keyword evidence="7 10" id="KW-0793">Thylakoid</keyword>
<evidence type="ECO:0000259" key="11">
    <source>
        <dbReference type="Pfam" id="PF00127"/>
    </source>
</evidence>
<keyword evidence="4 9" id="KW-0479">Metal-binding</keyword>
<keyword evidence="3 10" id="KW-0813">Transport</keyword>
<dbReference type="NCBIfam" id="TIGR02656">
    <property type="entry name" value="cyanin_plasto"/>
    <property type="match status" value="1"/>
</dbReference>
<dbReference type="CDD" id="cd04219">
    <property type="entry name" value="Plastocyanin"/>
    <property type="match status" value="1"/>
</dbReference>
<dbReference type="InterPro" id="IPR000923">
    <property type="entry name" value="BlueCu_1"/>
</dbReference>
<evidence type="ECO:0000256" key="1">
    <source>
        <dbReference type="ARBA" id="ARBA00004622"/>
    </source>
</evidence>
<evidence type="ECO:0000256" key="7">
    <source>
        <dbReference type="ARBA" id="ARBA00023078"/>
    </source>
</evidence>
<comment type="function">
    <text evidence="10">Participates in electron transfer between P700 and the cytochrome b6-f complex in photosystem I.</text>
</comment>
<evidence type="ECO:0000256" key="8">
    <source>
        <dbReference type="ARBA" id="ARBA00023136"/>
    </source>
</evidence>
<dbReference type="InterPro" id="IPR002387">
    <property type="entry name" value="Plastocyanin"/>
</dbReference>
<evidence type="ECO:0000313" key="12">
    <source>
        <dbReference type="EMBL" id="JAT74267.1"/>
    </source>
</evidence>
<keyword evidence="6 9" id="KW-0186">Copper</keyword>
<feature type="binding site" evidence="9">
    <location>
        <position position="112"/>
    </location>
    <ligand>
        <name>Cu cation</name>
        <dbReference type="ChEBI" id="CHEBI:23378"/>
    </ligand>
</feature>
<dbReference type="GO" id="GO:0005507">
    <property type="term" value="F:copper ion binding"/>
    <property type="evidence" value="ECO:0007669"/>
    <property type="project" value="UniProtKB-UniRule"/>
</dbReference>
<dbReference type="Pfam" id="PF00127">
    <property type="entry name" value="Copper-bind"/>
    <property type="match status" value="1"/>
</dbReference>
<dbReference type="Gene3D" id="2.60.40.420">
    <property type="entry name" value="Cupredoxins - blue copper proteins"/>
    <property type="match status" value="1"/>
</dbReference>